<dbReference type="Gene3D" id="3.10.50.40">
    <property type="match status" value="1"/>
</dbReference>
<comment type="subcellular location">
    <subcellularLocation>
        <location evidence="2">Cytoplasm</location>
    </subcellularLocation>
</comment>
<dbReference type="InterPro" id="IPR001179">
    <property type="entry name" value="PPIase_FKBP_dom"/>
</dbReference>
<dbReference type="Proteomes" id="UP000050416">
    <property type="component" value="Unassembled WGS sequence"/>
</dbReference>
<comment type="catalytic activity">
    <reaction evidence="1 9 10">
        <text>[protein]-peptidylproline (omega=180) = [protein]-peptidylproline (omega=0)</text>
        <dbReference type="Rhea" id="RHEA:16237"/>
        <dbReference type="Rhea" id="RHEA-COMP:10747"/>
        <dbReference type="Rhea" id="RHEA-COMP:10748"/>
        <dbReference type="ChEBI" id="CHEBI:83833"/>
        <dbReference type="ChEBI" id="CHEBI:83834"/>
        <dbReference type="EC" id="5.2.1.8"/>
    </reaction>
</comment>
<evidence type="ECO:0000256" key="8">
    <source>
        <dbReference type="ARBA" id="ARBA00037071"/>
    </source>
</evidence>
<organism evidence="12 13">
    <name type="scientific">Marinobacter excellens HL-55</name>
    <dbReference type="NCBI Taxonomy" id="1305731"/>
    <lineage>
        <taxon>Bacteria</taxon>
        <taxon>Pseudomonadati</taxon>
        <taxon>Pseudomonadota</taxon>
        <taxon>Gammaproteobacteria</taxon>
        <taxon>Pseudomonadales</taxon>
        <taxon>Marinobacteraceae</taxon>
        <taxon>Marinobacter</taxon>
    </lineage>
</organism>
<keyword evidence="5 9" id="KW-0697">Rotamase</keyword>
<comment type="caution">
    <text evidence="12">The sequence shown here is derived from an EMBL/GenBank/DDBJ whole genome shotgun (WGS) entry which is preliminary data.</text>
</comment>
<dbReference type="PROSITE" id="PS50059">
    <property type="entry name" value="FKBP_PPIASE"/>
    <property type="match status" value="1"/>
</dbReference>
<evidence type="ECO:0000313" key="12">
    <source>
        <dbReference type="EMBL" id="KPQ28816.1"/>
    </source>
</evidence>
<dbReference type="GO" id="GO:0005737">
    <property type="term" value="C:cytoplasm"/>
    <property type="evidence" value="ECO:0007669"/>
    <property type="project" value="UniProtKB-SubCell"/>
</dbReference>
<dbReference type="SUPFAM" id="SSF54534">
    <property type="entry name" value="FKBP-like"/>
    <property type="match status" value="1"/>
</dbReference>
<evidence type="ECO:0000256" key="5">
    <source>
        <dbReference type="ARBA" id="ARBA00023110"/>
    </source>
</evidence>
<evidence type="ECO:0000256" key="9">
    <source>
        <dbReference type="PROSITE-ProRule" id="PRU00277"/>
    </source>
</evidence>
<gene>
    <name evidence="12" type="ORF">HLUCCX14_08945</name>
</gene>
<dbReference type="InterPro" id="IPR046357">
    <property type="entry name" value="PPIase_dom_sf"/>
</dbReference>
<protein>
    <recommendedName>
        <fullName evidence="10">Peptidyl-prolyl cis-trans isomerase</fullName>
        <ecNumber evidence="10">5.2.1.8</ecNumber>
    </recommendedName>
</protein>
<dbReference type="Pfam" id="PF00254">
    <property type="entry name" value="FKBP_C"/>
    <property type="match status" value="1"/>
</dbReference>
<evidence type="ECO:0000259" key="11">
    <source>
        <dbReference type="PROSITE" id="PS50059"/>
    </source>
</evidence>
<accession>A0A0P7ZHJ7</accession>
<evidence type="ECO:0000256" key="2">
    <source>
        <dbReference type="ARBA" id="ARBA00004496"/>
    </source>
</evidence>
<dbReference type="PANTHER" id="PTHR47861">
    <property type="entry name" value="FKBP-TYPE PEPTIDYL-PROLYL CIS-TRANS ISOMERASE SLYD"/>
    <property type="match status" value="1"/>
</dbReference>
<evidence type="ECO:0000313" key="13">
    <source>
        <dbReference type="Proteomes" id="UP000050416"/>
    </source>
</evidence>
<evidence type="ECO:0000256" key="7">
    <source>
        <dbReference type="ARBA" id="ARBA00023235"/>
    </source>
</evidence>
<comment type="similarity">
    <text evidence="3 10">Belongs to the FKBP-type PPIase family.</text>
</comment>
<evidence type="ECO:0000256" key="4">
    <source>
        <dbReference type="ARBA" id="ARBA00022490"/>
    </source>
</evidence>
<keyword evidence="6" id="KW-0143">Chaperone</keyword>
<proteinExistence type="inferred from homology"/>
<dbReference type="OrthoDB" id="9808891at2"/>
<dbReference type="EC" id="5.2.1.8" evidence="10"/>
<evidence type="ECO:0000256" key="1">
    <source>
        <dbReference type="ARBA" id="ARBA00000971"/>
    </source>
</evidence>
<dbReference type="PANTHER" id="PTHR47861:SF3">
    <property type="entry name" value="FKBP-TYPE PEPTIDYL-PROLYL CIS-TRANS ISOMERASE SLYD"/>
    <property type="match status" value="1"/>
</dbReference>
<sequence>MQVDKPNAKPEVFTVHYVLKNRIGELVDTSEGSEPLHFLYGTPEIIAGIQEAVKDRKVGDCLEVTVPPEMAYGDYREELVRKVPRSMFEGIENLQVGMKFQTNSGDQAQIVQVLGIDGNLVRVDANHPLAGFTLYFDLEIVGRREATEDEIAQGQPLY</sequence>
<evidence type="ECO:0000256" key="10">
    <source>
        <dbReference type="RuleBase" id="RU003915"/>
    </source>
</evidence>
<evidence type="ECO:0000256" key="3">
    <source>
        <dbReference type="ARBA" id="ARBA00006577"/>
    </source>
</evidence>
<evidence type="ECO:0000256" key="6">
    <source>
        <dbReference type="ARBA" id="ARBA00023186"/>
    </source>
</evidence>
<dbReference type="STRING" id="1305731.GCA_000934705_02091"/>
<name>A0A0P7ZHJ7_9GAMM</name>
<comment type="function">
    <text evidence="8">Also involved in hydrogenase metallocenter assembly, probably by participating in the nickel insertion step. This function in hydrogenase biosynthesis requires chaperone activity and the presence of the metal-binding domain, but not PPIase activity.</text>
</comment>
<dbReference type="GO" id="GO:0042026">
    <property type="term" value="P:protein refolding"/>
    <property type="evidence" value="ECO:0007669"/>
    <property type="project" value="UniProtKB-ARBA"/>
</dbReference>
<reference evidence="12 13" key="1">
    <citation type="submission" date="2015-09" db="EMBL/GenBank/DDBJ databases">
        <title>Identification and resolution of microdiversity through metagenomic sequencing of parallel consortia.</title>
        <authorList>
            <person name="Nelson W.C."/>
            <person name="Romine M.F."/>
            <person name="Lindemann S.R."/>
        </authorList>
    </citation>
    <scope>NUCLEOTIDE SEQUENCE [LARGE SCALE GENOMIC DNA]</scope>
    <source>
        <strain evidence="12">HL-55</strain>
    </source>
</reference>
<keyword evidence="7 9" id="KW-0413">Isomerase</keyword>
<feature type="domain" description="PPIase FKBP-type" evidence="11">
    <location>
        <begin position="10"/>
        <end position="99"/>
    </location>
</feature>
<dbReference type="GO" id="GO:0003755">
    <property type="term" value="F:peptidyl-prolyl cis-trans isomerase activity"/>
    <property type="evidence" value="ECO:0007669"/>
    <property type="project" value="UniProtKB-UniRule"/>
</dbReference>
<dbReference type="EMBL" id="LJZQ01000011">
    <property type="protein sequence ID" value="KPQ28816.1"/>
    <property type="molecule type" value="Genomic_DNA"/>
</dbReference>
<dbReference type="AlphaFoldDB" id="A0A0P7ZHJ7"/>
<keyword evidence="4" id="KW-0963">Cytoplasm</keyword>
<dbReference type="PATRIC" id="fig|1305731.5.peg.131"/>